<feature type="binding site" evidence="16">
    <location>
        <begin position="185"/>
        <end position="192"/>
    </location>
    <ligand>
        <name>NAD(+)</name>
        <dbReference type="ChEBI" id="CHEBI:57540"/>
    </ligand>
</feature>
<dbReference type="EC" id="1.16.1.1" evidence="3"/>
<dbReference type="Pfam" id="PF07992">
    <property type="entry name" value="Pyr_redox_2"/>
    <property type="match status" value="1"/>
</dbReference>
<evidence type="ECO:0000256" key="6">
    <source>
        <dbReference type="ARBA" id="ARBA00022630"/>
    </source>
</evidence>
<keyword evidence="16" id="KW-0547">Nucleotide-binding</keyword>
<accession>A0A7W9YHB0</accession>
<evidence type="ECO:0000313" key="21">
    <source>
        <dbReference type="EMBL" id="MBB6171945.1"/>
    </source>
</evidence>
<name>A0A7W9YHB0_9ACTN</name>
<organism evidence="21 22">
    <name type="scientific">Nocardiopsis mwathae</name>
    <dbReference type="NCBI Taxonomy" id="1472723"/>
    <lineage>
        <taxon>Bacteria</taxon>
        <taxon>Bacillati</taxon>
        <taxon>Actinomycetota</taxon>
        <taxon>Actinomycetes</taxon>
        <taxon>Streptosporangiales</taxon>
        <taxon>Nocardiopsidaceae</taxon>
        <taxon>Nocardiopsis</taxon>
    </lineage>
</organism>
<dbReference type="EMBL" id="JACHDS010000001">
    <property type="protein sequence ID" value="MBB6171945.1"/>
    <property type="molecule type" value="Genomic_DNA"/>
</dbReference>
<dbReference type="Pfam" id="PF02852">
    <property type="entry name" value="Pyr_redox_dim"/>
    <property type="match status" value="1"/>
</dbReference>
<evidence type="ECO:0000256" key="13">
    <source>
        <dbReference type="ARBA" id="ARBA00023284"/>
    </source>
</evidence>
<evidence type="ECO:0000256" key="4">
    <source>
        <dbReference type="ARBA" id="ARBA00014791"/>
    </source>
</evidence>
<keyword evidence="22" id="KW-1185">Reference proteome</keyword>
<feature type="disulfide bond" description="Redox-active" evidence="17">
    <location>
        <begin position="40"/>
        <end position="45"/>
    </location>
</feature>
<comment type="subunit">
    <text evidence="2">Homodimer.</text>
</comment>
<dbReference type="SUPFAM" id="SSF51905">
    <property type="entry name" value="FAD/NAD(P)-binding domain"/>
    <property type="match status" value="1"/>
</dbReference>
<dbReference type="RefSeq" id="WP_184075261.1">
    <property type="nucleotide sequence ID" value="NZ_JACHDS010000001.1"/>
</dbReference>
<dbReference type="InterPro" id="IPR016156">
    <property type="entry name" value="FAD/NAD-linked_Rdtase_dimer_sf"/>
</dbReference>
<dbReference type="GO" id="GO:0050660">
    <property type="term" value="F:flavin adenine dinucleotide binding"/>
    <property type="evidence" value="ECO:0007669"/>
    <property type="project" value="InterPro"/>
</dbReference>
<dbReference type="NCBIfam" id="TIGR02053">
    <property type="entry name" value="MerA"/>
    <property type="match status" value="1"/>
</dbReference>
<dbReference type="Gene3D" id="3.50.50.60">
    <property type="entry name" value="FAD/NAD(P)-binding domain"/>
    <property type="match status" value="2"/>
</dbReference>
<feature type="binding site" evidence="16">
    <location>
        <position position="208"/>
    </location>
    <ligand>
        <name>NAD(+)</name>
        <dbReference type="ChEBI" id="CHEBI:57540"/>
    </ligand>
</feature>
<keyword evidence="11 18" id="KW-0560">Oxidoreductase</keyword>
<evidence type="ECO:0000256" key="1">
    <source>
        <dbReference type="ARBA" id="ARBA00007532"/>
    </source>
</evidence>
<evidence type="ECO:0000256" key="16">
    <source>
        <dbReference type="PIRSR" id="PIRSR000350-3"/>
    </source>
</evidence>
<evidence type="ECO:0000256" key="2">
    <source>
        <dbReference type="ARBA" id="ARBA00011738"/>
    </source>
</evidence>
<dbReference type="PANTHER" id="PTHR43014">
    <property type="entry name" value="MERCURIC REDUCTASE"/>
    <property type="match status" value="1"/>
</dbReference>
<evidence type="ECO:0000256" key="14">
    <source>
        <dbReference type="ARBA" id="ARBA00031725"/>
    </source>
</evidence>
<evidence type="ECO:0000256" key="8">
    <source>
        <dbReference type="ARBA" id="ARBA00022827"/>
    </source>
</evidence>
<dbReference type="PRINTS" id="PR00368">
    <property type="entry name" value="FADPNR"/>
</dbReference>
<feature type="binding site" evidence="16">
    <location>
        <position position="276"/>
    </location>
    <ligand>
        <name>NAD(+)</name>
        <dbReference type="ChEBI" id="CHEBI:57540"/>
    </ligand>
</feature>
<dbReference type="GO" id="GO:0016668">
    <property type="term" value="F:oxidoreductase activity, acting on a sulfur group of donors, NAD(P) as acceptor"/>
    <property type="evidence" value="ECO:0007669"/>
    <property type="project" value="InterPro"/>
</dbReference>
<evidence type="ECO:0000256" key="11">
    <source>
        <dbReference type="ARBA" id="ARBA00023002"/>
    </source>
</evidence>
<evidence type="ECO:0000256" key="3">
    <source>
        <dbReference type="ARBA" id="ARBA00012661"/>
    </source>
</evidence>
<feature type="domain" description="FAD/NAD(P)-binding" evidence="20">
    <location>
        <begin position="3"/>
        <end position="332"/>
    </location>
</feature>
<dbReference type="GO" id="GO:0003955">
    <property type="term" value="F:NAD(P)H dehydrogenase (quinone) activity"/>
    <property type="evidence" value="ECO:0007669"/>
    <property type="project" value="TreeGrafter"/>
</dbReference>
<keyword evidence="6 18" id="KW-0285">Flavoprotein</keyword>
<dbReference type="InterPro" id="IPR036188">
    <property type="entry name" value="FAD/NAD-bd_sf"/>
</dbReference>
<dbReference type="PIRSF" id="PIRSF000350">
    <property type="entry name" value="Mercury_reductase_MerA"/>
    <property type="match status" value="1"/>
</dbReference>
<dbReference type="GO" id="GO:0045340">
    <property type="term" value="F:mercury ion binding"/>
    <property type="evidence" value="ECO:0007669"/>
    <property type="project" value="InterPro"/>
</dbReference>
<evidence type="ECO:0000256" key="15">
    <source>
        <dbReference type="ARBA" id="ARBA00048984"/>
    </source>
</evidence>
<dbReference type="InterPro" id="IPR004099">
    <property type="entry name" value="Pyr_nucl-diS_OxRdtase_dimer"/>
</dbReference>
<dbReference type="PROSITE" id="PS00076">
    <property type="entry name" value="PYRIDINE_REDOX_1"/>
    <property type="match status" value="1"/>
</dbReference>
<evidence type="ECO:0000256" key="10">
    <source>
        <dbReference type="ARBA" id="ARBA00022914"/>
    </source>
</evidence>
<comment type="caution">
    <text evidence="21">The sequence shown here is derived from an EMBL/GenBank/DDBJ whole genome shotgun (WGS) entry which is preliminary data.</text>
</comment>
<dbReference type="Gene3D" id="3.30.390.30">
    <property type="match status" value="1"/>
</dbReference>
<dbReference type="InterPro" id="IPR001100">
    <property type="entry name" value="Pyr_nuc-diS_OxRdtase"/>
</dbReference>
<dbReference type="Proteomes" id="UP000546642">
    <property type="component" value="Unassembled WGS sequence"/>
</dbReference>
<gene>
    <name evidence="21" type="ORF">HNR23_002005</name>
</gene>
<keyword evidence="16" id="KW-0520">NAD</keyword>
<dbReference type="PRINTS" id="PR00411">
    <property type="entry name" value="PNDRDTASEI"/>
</dbReference>
<keyword evidence="8 16" id="KW-0274">FAD</keyword>
<keyword evidence="12" id="KW-1015">Disulfide bond</keyword>
<feature type="binding site" evidence="16">
    <location>
        <position position="49"/>
    </location>
    <ligand>
        <name>FAD</name>
        <dbReference type="ChEBI" id="CHEBI:57692"/>
    </ligand>
</feature>
<dbReference type="GO" id="GO:0050661">
    <property type="term" value="F:NADP binding"/>
    <property type="evidence" value="ECO:0007669"/>
    <property type="project" value="InterPro"/>
</dbReference>
<comment type="similarity">
    <text evidence="1 18">Belongs to the class-I pyridine nucleotide-disulfide oxidoreductase family.</text>
</comment>
<comment type="catalytic activity">
    <reaction evidence="15">
        <text>Hg + NADP(+) + H(+) = Hg(2+) + NADPH</text>
        <dbReference type="Rhea" id="RHEA:23856"/>
        <dbReference type="ChEBI" id="CHEBI:15378"/>
        <dbReference type="ChEBI" id="CHEBI:16170"/>
        <dbReference type="ChEBI" id="CHEBI:16793"/>
        <dbReference type="ChEBI" id="CHEBI:57783"/>
        <dbReference type="ChEBI" id="CHEBI:58349"/>
        <dbReference type="EC" id="1.16.1.1"/>
    </reaction>
</comment>
<evidence type="ECO:0000313" key="22">
    <source>
        <dbReference type="Proteomes" id="UP000546642"/>
    </source>
</evidence>
<feature type="binding site" evidence="16">
    <location>
        <begin position="148"/>
        <end position="150"/>
    </location>
    <ligand>
        <name>FAD</name>
        <dbReference type="ChEBI" id="CHEBI:57692"/>
    </ligand>
</feature>
<evidence type="ECO:0000256" key="9">
    <source>
        <dbReference type="ARBA" id="ARBA00022857"/>
    </source>
</evidence>
<keyword evidence="5" id="KW-0475">Mercuric resistance</keyword>
<reference evidence="21 22" key="1">
    <citation type="submission" date="2020-08" db="EMBL/GenBank/DDBJ databases">
        <title>Sequencing the genomes of 1000 actinobacteria strains.</title>
        <authorList>
            <person name="Klenk H.-P."/>
        </authorList>
    </citation>
    <scope>NUCLEOTIDE SEQUENCE [LARGE SCALE GENOMIC DNA]</scope>
    <source>
        <strain evidence="21 22">DSM 46659</strain>
    </source>
</reference>
<sequence>MRYDLAIVGSGSAGFAAAIAARRQGRSVVMIERGTIGGTCVNTGCVPSKALLAAAHAHHTARSAGRFPGLRGGPPRLDFAELVRGKDALVGAMRTAKYLDSAAEHGWEILTGTARFSEGPALTVGPAGDGGQGSGPRRIEAEHYLIATGSVPWTPPIGGLAATGYLTSTTALELDELPASLLVVGANSIGLELGQLFARLGTAVTLVETMERVAPFEEPEVSAALEQALTGEGLTVHTGARVSSVRRQSGQVTADIADASGYHRPLRADRILIATGRRPATAGLGLGGVGVRTGSRGEVTVDTRLRTDHPRVWAAGDVTGHPQFVYVAAAHGRLAVDNAFGAAHRSVDHRTLPRVVFTAPALAAVGLTAAQAREEGLDAESRVLPLEHVPRAQVDRDTRGLVKLVAERGSGRLLGAHMAGEGAGDVIATAVHALHHRMTVGDMAELWSPYLTMAEALRLAAQAFTRDVTGLSCCAS</sequence>
<evidence type="ECO:0000256" key="12">
    <source>
        <dbReference type="ARBA" id="ARBA00023157"/>
    </source>
</evidence>
<dbReference type="AlphaFoldDB" id="A0A7W9YHB0"/>
<feature type="binding site" evidence="16">
    <location>
        <position position="317"/>
    </location>
    <ligand>
        <name>FAD</name>
        <dbReference type="ChEBI" id="CHEBI:57692"/>
    </ligand>
</feature>
<evidence type="ECO:0000256" key="5">
    <source>
        <dbReference type="ARBA" id="ARBA00022466"/>
    </source>
</evidence>
<evidence type="ECO:0000259" key="19">
    <source>
        <dbReference type="Pfam" id="PF02852"/>
    </source>
</evidence>
<dbReference type="PANTHER" id="PTHR43014:SF4">
    <property type="entry name" value="PYRIDINE NUCLEOTIDE-DISULFIDE OXIDOREDUCTASE RCLA-RELATED"/>
    <property type="match status" value="1"/>
</dbReference>
<proteinExistence type="inferred from homology"/>
<dbReference type="InterPro" id="IPR012999">
    <property type="entry name" value="Pyr_OxRdtase_I_AS"/>
</dbReference>
<dbReference type="GO" id="GO:0050787">
    <property type="term" value="P:detoxification of mercury ion"/>
    <property type="evidence" value="ECO:0007669"/>
    <property type="project" value="InterPro"/>
</dbReference>
<evidence type="ECO:0000256" key="18">
    <source>
        <dbReference type="RuleBase" id="RU003691"/>
    </source>
</evidence>
<comment type="cofactor">
    <cofactor evidence="16">
        <name>FAD</name>
        <dbReference type="ChEBI" id="CHEBI:57692"/>
    </cofactor>
    <text evidence="16">Binds 1 FAD per subunit.</text>
</comment>
<evidence type="ECO:0000259" key="20">
    <source>
        <dbReference type="Pfam" id="PF07992"/>
    </source>
</evidence>
<feature type="domain" description="Pyridine nucleotide-disulphide oxidoreductase dimerisation" evidence="19">
    <location>
        <begin position="353"/>
        <end position="460"/>
    </location>
</feature>
<dbReference type="InterPro" id="IPR021179">
    <property type="entry name" value="Mercury_reductase_MerA"/>
</dbReference>
<dbReference type="GO" id="GO:0016152">
    <property type="term" value="F:mercury (II) reductase (NADP+) activity"/>
    <property type="evidence" value="ECO:0007669"/>
    <property type="project" value="UniProtKB-EC"/>
</dbReference>
<keyword evidence="13 18" id="KW-0676">Redox-active center</keyword>
<dbReference type="SUPFAM" id="SSF55424">
    <property type="entry name" value="FAD/NAD-linked reductases, dimerisation (C-terminal) domain"/>
    <property type="match status" value="1"/>
</dbReference>
<dbReference type="FunFam" id="3.30.390.30:FF:000001">
    <property type="entry name" value="Dihydrolipoyl dehydrogenase"/>
    <property type="match status" value="1"/>
</dbReference>
<keyword evidence="10" id="KW-0476">Mercury</keyword>
<evidence type="ECO:0000256" key="17">
    <source>
        <dbReference type="PIRSR" id="PIRSR000350-4"/>
    </source>
</evidence>
<protein>
    <recommendedName>
        <fullName evidence="4">Mercuric reductase</fullName>
        <ecNumber evidence="3">1.16.1.1</ecNumber>
    </recommendedName>
    <alternativeName>
        <fullName evidence="14">Hg(II) reductase</fullName>
    </alternativeName>
</protein>
<keyword evidence="9" id="KW-0521">NADP</keyword>
<keyword evidence="7" id="KW-0479">Metal-binding</keyword>
<dbReference type="InterPro" id="IPR023753">
    <property type="entry name" value="FAD/NAD-binding_dom"/>
</dbReference>
<evidence type="ECO:0000256" key="7">
    <source>
        <dbReference type="ARBA" id="ARBA00022723"/>
    </source>
</evidence>